<dbReference type="HOGENOM" id="CLU_022501_3_0_1"/>
<keyword evidence="2 4" id="KW-0442">Lipid degradation</keyword>
<keyword evidence="1 4" id="KW-0378">Hydrolase</keyword>
<accession>A0A074W382</accession>
<dbReference type="GO" id="GO:0003847">
    <property type="term" value="F:1-alkyl-2-acetylglycerophosphocholine esterase activity"/>
    <property type="evidence" value="ECO:0007669"/>
    <property type="project" value="UniProtKB-UniRule"/>
</dbReference>
<keyword evidence="6" id="KW-1133">Transmembrane helix</keyword>
<evidence type="ECO:0000256" key="4">
    <source>
        <dbReference type="PIRNR" id="PIRNR018169"/>
    </source>
</evidence>
<dbReference type="SUPFAM" id="SSF53474">
    <property type="entry name" value="alpha/beta-Hydrolases"/>
    <property type="match status" value="1"/>
</dbReference>
<protein>
    <recommendedName>
        <fullName evidence="4">Putative phospholipase</fullName>
        <ecNumber evidence="4">3.1.1.47</ecNumber>
    </recommendedName>
</protein>
<dbReference type="Pfam" id="PF03403">
    <property type="entry name" value="PAF-AH_p_II"/>
    <property type="match status" value="1"/>
</dbReference>
<dbReference type="GO" id="GO:0016042">
    <property type="term" value="P:lipid catabolic process"/>
    <property type="evidence" value="ECO:0007669"/>
    <property type="project" value="UniProtKB-KW"/>
</dbReference>
<comment type="catalytic activity">
    <reaction evidence="4">
        <text>a 1-O-alkyl-2-acetyl-sn-glycero-3-phosphocholine + H2O = a 1-O-alkyl-sn-glycero-3-phosphocholine + acetate + H(+)</text>
        <dbReference type="Rhea" id="RHEA:17777"/>
        <dbReference type="ChEBI" id="CHEBI:15377"/>
        <dbReference type="ChEBI" id="CHEBI:15378"/>
        <dbReference type="ChEBI" id="CHEBI:30089"/>
        <dbReference type="ChEBI" id="CHEBI:30909"/>
        <dbReference type="ChEBI" id="CHEBI:36707"/>
        <dbReference type="EC" id="3.1.1.47"/>
    </reaction>
</comment>
<evidence type="ECO:0000256" key="5">
    <source>
        <dbReference type="PIRSR" id="PIRSR018169-1"/>
    </source>
</evidence>
<dbReference type="InterPro" id="IPR016715">
    <property type="entry name" value="PAF_acetylhydro_eukaryote"/>
</dbReference>
<dbReference type="Gene3D" id="3.40.50.1820">
    <property type="entry name" value="alpha/beta hydrolase"/>
    <property type="match status" value="1"/>
</dbReference>
<dbReference type="EMBL" id="KL584829">
    <property type="protein sequence ID" value="KEQ64387.1"/>
    <property type="molecule type" value="Genomic_DNA"/>
</dbReference>
<evidence type="ECO:0000256" key="1">
    <source>
        <dbReference type="ARBA" id="ARBA00022801"/>
    </source>
</evidence>
<feature type="active site" description="Charge relay system" evidence="5">
    <location>
        <position position="338"/>
    </location>
</feature>
<sequence length="489" mass="53752">MSRSRIPPILRPRLTPKYVACSIAAVYVVYCWLWGMPLLSSKLPAYTGPHAVGTIDIESPCDGRKTSDVKFKSTGQPAFLLETVLFSVYYPAVKGAKSNKPKHLWVPKPLSITAEGYAKFAHISNFLTDSIFTVALWGLAGSTTIPANVDVPLRETAPSFEFTEHGEGKPEAGSDRFPVIIFSHGMASSRTDYTHFCGELASRGYIVAAIEHRDGSGPGSMIMNVDGSERPLYHFGLRDLDVDQSFGIPELKEAQLTFRQAEIEETVRVLRAINDGDGASVFKMNPRKEGEHLASWTGQLDMTNVTISGHSYGATGAGRALKGAPCPERPFHGAIILDPGKSSGPLNYDINVPVLVIHSNSWSKKHSIFFGQPHFNVVKEIVQKVNQRGKAGWFMTSLGTSHPSVTDAPLIEPTLLSWTTGSTINVIDGVRMYVNVTEEFMLFQKANRRTGLLALDVTHPEYDETSNGTQKMPKCYQHYWQIHVAPDSA</sequence>
<feature type="transmembrane region" description="Helical" evidence="6">
    <location>
        <begin position="20"/>
        <end position="39"/>
    </location>
</feature>
<evidence type="ECO:0000256" key="2">
    <source>
        <dbReference type="ARBA" id="ARBA00022963"/>
    </source>
</evidence>
<dbReference type="Proteomes" id="UP000030672">
    <property type="component" value="Unassembled WGS sequence"/>
</dbReference>
<keyword evidence="8" id="KW-1185">Reference proteome</keyword>
<evidence type="ECO:0000313" key="7">
    <source>
        <dbReference type="EMBL" id="KEQ64387.1"/>
    </source>
</evidence>
<dbReference type="PANTHER" id="PTHR10272">
    <property type="entry name" value="PLATELET-ACTIVATING FACTOR ACETYLHYDROLASE"/>
    <property type="match status" value="1"/>
</dbReference>
<evidence type="ECO:0000256" key="3">
    <source>
        <dbReference type="ARBA" id="ARBA00023098"/>
    </source>
</evidence>
<dbReference type="PANTHER" id="PTHR10272:SF11">
    <property type="entry name" value="PHOSPHOLIPASE-RELATED"/>
    <property type="match status" value="1"/>
</dbReference>
<dbReference type="RefSeq" id="XP_040881410.1">
    <property type="nucleotide sequence ID" value="XM_041024511.1"/>
</dbReference>
<keyword evidence="3 4" id="KW-0443">Lipid metabolism</keyword>
<name>A0A074W382_AURM1</name>
<dbReference type="GeneID" id="63917884"/>
<feature type="active site" description="Charge relay system" evidence="5">
    <location>
        <position position="402"/>
    </location>
</feature>
<dbReference type="STRING" id="1043003.A0A074W382"/>
<reference evidence="7 8" key="1">
    <citation type="journal article" date="2014" name="BMC Genomics">
        <title>Genome sequencing of four Aureobasidium pullulans varieties: biotechnological potential, stress tolerance, and description of new species.</title>
        <authorList>
            <person name="Gostin Ar C."/>
            <person name="Ohm R.A."/>
            <person name="Kogej T."/>
            <person name="Sonjak S."/>
            <person name="Turk M."/>
            <person name="Zajc J."/>
            <person name="Zalar P."/>
            <person name="Grube M."/>
            <person name="Sun H."/>
            <person name="Han J."/>
            <person name="Sharma A."/>
            <person name="Chiniquy J."/>
            <person name="Ngan C.Y."/>
            <person name="Lipzen A."/>
            <person name="Barry K."/>
            <person name="Grigoriev I.V."/>
            <person name="Gunde-Cimerman N."/>
        </authorList>
    </citation>
    <scope>NUCLEOTIDE SEQUENCE [LARGE SCALE GENOMIC DNA]</scope>
    <source>
        <strain evidence="7 8">CBS 110374</strain>
    </source>
</reference>
<gene>
    <name evidence="7" type="ORF">M437DRAFT_64929</name>
</gene>
<evidence type="ECO:0000313" key="8">
    <source>
        <dbReference type="Proteomes" id="UP000030672"/>
    </source>
</evidence>
<keyword evidence="6" id="KW-0472">Membrane</keyword>
<keyword evidence="6" id="KW-0812">Transmembrane</keyword>
<dbReference type="AlphaFoldDB" id="A0A074W382"/>
<feature type="active site" description="Nucleophile" evidence="5">
    <location>
        <position position="311"/>
    </location>
</feature>
<organism evidence="7 8">
    <name type="scientific">Aureobasidium melanogenum (strain CBS 110374)</name>
    <name type="common">Aureobasidium pullulans var. melanogenum</name>
    <dbReference type="NCBI Taxonomy" id="1043003"/>
    <lineage>
        <taxon>Eukaryota</taxon>
        <taxon>Fungi</taxon>
        <taxon>Dikarya</taxon>
        <taxon>Ascomycota</taxon>
        <taxon>Pezizomycotina</taxon>
        <taxon>Dothideomycetes</taxon>
        <taxon>Dothideomycetidae</taxon>
        <taxon>Dothideales</taxon>
        <taxon>Saccotheciaceae</taxon>
        <taxon>Aureobasidium</taxon>
    </lineage>
</organism>
<proteinExistence type="inferred from homology"/>
<dbReference type="PIRSF" id="PIRSF018169">
    <property type="entry name" value="PAF_acetylhydrolase"/>
    <property type="match status" value="1"/>
</dbReference>
<comment type="similarity">
    <text evidence="4">Belongs to the serine esterase family.</text>
</comment>
<evidence type="ECO:0000256" key="6">
    <source>
        <dbReference type="SAM" id="Phobius"/>
    </source>
</evidence>
<dbReference type="InterPro" id="IPR029058">
    <property type="entry name" value="AB_hydrolase_fold"/>
</dbReference>
<dbReference type="EC" id="3.1.1.47" evidence="4"/>